<dbReference type="Pfam" id="PF02515">
    <property type="entry name" value="CoA_transf_3"/>
    <property type="match status" value="1"/>
</dbReference>
<dbReference type="GO" id="GO:0008410">
    <property type="term" value="F:CoA-transferase activity"/>
    <property type="evidence" value="ECO:0007669"/>
    <property type="project" value="TreeGrafter"/>
</dbReference>
<dbReference type="Proteomes" id="UP000245998">
    <property type="component" value="Unassembled WGS sequence"/>
</dbReference>
<reference evidence="2 3" key="1">
    <citation type="submission" date="2018-04" db="EMBL/GenBank/DDBJ databases">
        <title>Camelliibacillus theae gen. nov., sp. nov., isolated from Pu'er tea.</title>
        <authorList>
            <person name="Niu L."/>
        </authorList>
    </citation>
    <scope>NUCLEOTIDE SEQUENCE [LARGE SCALE GENOMIC DNA]</scope>
    <source>
        <strain evidence="2 3">T8</strain>
    </source>
</reference>
<dbReference type="Gene3D" id="3.40.50.10540">
    <property type="entry name" value="Crotonobetainyl-coa:carnitine coa-transferase, domain 1"/>
    <property type="match status" value="1"/>
</dbReference>
<dbReference type="EMBL" id="QCZG01000031">
    <property type="protein sequence ID" value="PWA09221.1"/>
    <property type="molecule type" value="Genomic_DNA"/>
</dbReference>
<dbReference type="SUPFAM" id="SSF89796">
    <property type="entry name" value="CoA-transferase family III (CaiB/BaiF)"/>
    <property type="match status" value="1"/>
</dbReference>
<protein>
    <submittedName>
        <fullName evidence="2">CoA transferase</fullName>
    </submittedName>
</protein>
<dbReference type="OrthoDB" id="9797653at2"/>
<evidence type="ECO:0000313" key="2">
    <source>
        <dbReference type="EMBL" id="PWA09221.1"/>
    </source>
</evidence>
<sequence length="401" mass="44242">MKPLEGVTVIDITRVVAGPFCSMLFADLGATVIKVEDPQAPDYTRGFPPFIGEESEDTKFSAFFAQYNRNKLGVTINLREEEGKELLKKLVKKADILVENFRPGVMTKLGVGYEVLKGINPKLVYTAISGYGQNGPYIKRPAYDNSAQATGGLWSMNGLPNHPPLRVGTIIGDLSASMFGSFGTLAAYMHAQRTGEGQIVDISQQDSVLALTESAVVNYTVGGNIQEPLGNEHPFVRPYELFKCADGYIFFGGYTDKFWKITCSFFGEPEFATVPEIDTMDKRFDKETYATKVKPKLEEWFARYTVAELEEGLADEVPLSPIKNIKQVVEDPQIKAREMIIRSTYPGGLIEMFGLPIKLSSTPGDPTGLAPKVGEHNEKIFGDLLGLSIQELEDLNRKGVI</sequence>
<keyword evidence="1 2" id="KW-0808">Transferase</keyword>
<keyword evidence="3" id="KW-1185">Reference proteome</keyword>
<proteinExistence type="predicted"/>
<comment type="caution">
    <text evidence="2">The sequence shown here is derived from an EMBL/GenBank/DDBJ whole genome shotgun (WGS) entry which is preliminary data.</text>
</comment>
<dbReference type="Gene3D" id="3.30.1540.10">
    <property type="entry name" value="formyl-coa transferase, domain 3"/>
    <property type="match status" value="1"/>
</dbReference>
<dbReference type="InterPro" id="IPR003673">
    <property type="entry name" value="CoA-Trfase_fam_III"/>
</dbReference>
<dbReference type="InterPro" id="IPR023606">
    <property type="entry name" value="CoA-Trfase_III_dom_1_sf"/>
</dbReference>
<organism evidence="2 3">
    <name type="scientific">Pueribacillus theae</name>
    <dbReference type="NCBI Taxonomy" id="2171751"/>
    <lineage>
        <taxon>Bacteria</taxon>
        <taxon>Bacillati</taxon>
        <taxon>Bacillota</taxon>
        <taxon>Bacilli</taxon>
        <taxon>Bacillales</taxon>
        <taxon>Bacillaceae</taxon>
        <taxon>Pueribacillus</taxon>
    </lineage>
</organism>
<evidence type="ECO:0000313" key="3">
    <source>
        <dbReference type="Proteomes" id="UP000245998"/>
    </source>
</evidence>
<accession>A0A2U1JVH8</accession>
<gene>
    <name evidence="2" type="ORF">DCC39_13645</name>
</gene>
<dbReference type="AlphaFoldDB" id="A0A2U1JVH8"/>
<dbReference type="RefSeq" id="WP_116555453.1">
    <property type="nucleotide sequence ID" value="NZ_QCZG01000031.1"/>
</dbReference>
<dbReference type="InterPro" id="IPR050483">
    <property type="entry name" value="CoA-transferase_III_domain"/>
</dbReference>
<evidence type="ECO:0000256" key="1">
    <source>
        <dbReference type="ARBA" id="ARBA00022679"/>
    </source>
</evidence>
<dbReference type="PANTHER" id="PTHR48207">
    <property type="entry name" value="SUCCINATE--HYDROXYMETHYLGLUTARATE COA-TRANSFERASE"/>
    <property type="match status" value="1"/>
</dbReference>
<dbReference type="PANTHER" id="PTHR48207:SF3">
    <property type="entry name" value="SUCCINATE--HYDROXYMETHYLGLUTARATE COA-TRANSFERASE"/>
    <property type="match status" value="1"/>
</dbReference>
<name>A0A2U1JVH8_9BACI</name>
<dbReference type="InterPro" id="IPR044855">
    <property type="entry name" value="CoA-Trfase_III_dom3_sf"/>
</dbReference>